<dbReference type="OrthoDB" id="10265068at2759"/>
<dbReference type="Gene3D" id="1.10.340.30">
    <property type="entry name" value="Hypothetical protein, domain 2"/>
    <property type="match status" value="1"/>
</dbReference>
<evidence type="ECO:0000313" key="5">
    <source>
        <dbReference type="EMBL" id="KAF1949248.1"/>
    </source>
</evidence>
<proteinExistence type="predicted"/>
<dbReference type="PANTHER" id="PTHR15074:SF0">
    <property type="entry name" value="METHYL-CPG-BINDING DOMAIN PROTEIN 4-LIKE PROTEIN"/>
    <property type="match status" value="1"/>
</dbReference>
<evidence type="ECO:0000256" key="3">
    <source>
        <dbReference type="SAM" id="MobiDB-lite"/>
    </source>
</evidence>
<dbReference type="SUPFAM" id="SSF48150">
    <property type="entry name" value="DNA-glycosylase"/>
    <property type="match status" value="1"/>
</dbReference>
<dbReference type="PANTHER" id="PTHR15074">
    <property type="entry name" value="METHYL-CPG-BINDING PROTEIN"/>
    <property type="match status" value="1"/>
</dbReference>
<dbReference type="GO" id="GO:0005634">
    <property type="term" value="C:nucleus"/>
    <property type="evidence" value="ECO:0007669"/>
    <property type="project" value="UniProtKB-SubCell"/>
</dbReference>
<dbReference type="Pfam" id="PF00730">
    <property type="entry name" value="HhH-GPD"/>
    <property type="match status" value="1"/>
</dbReference>
<sequence>MQPREQPAIPSAYGTSMFAAPPLPPSNMLPNTKLLERACTAFDLAAAILGSAALDITSGCAPVTHAREAGTTLTAKSERKEGKRRRKALHEGATVSLHFPPAPEQRQRRKRRKVLAEEPEPEPEQTIQLDEVAEKEQGEQQKLTKTKTKTKKKKATARGPTTSPFFPQALSDPFSRIPTPRGLSFELQPAHSSCHLIQERICGDLFAVILQAILWNRTRGTQARPILWELLCHYPTAEALAAANVDDIERIIRTLGLQRERAKRLVDMAAVWVASPPSPERRYQRRHYPSQGHGCDAGKGAVLDLADARDGWEIAHLPGVGEYALDSFRIFARDRLRRLHHCPDVEPEWKRVVPRDKELAPYVRWKWAQEGWDYDIETGIRVRLWP</sequence>
<dbReference type="AlphaFoldDB" id="A0A6A5TAH1"/>
<reference evidence="5" key="1">
    <citation type="journal article" date="2020" name="Stud. Mycol.">
        <title>101 Dothideomycetes genomes: a test case for predicting lifestyles and emergence of pathogens.</title>
        <authorList>
            <person name="Haridas S."/>
            <person name="Albert R."/>
            <person name="Binder M."/>
            <person name="Bloem J."/>
            <person name="Labutti K."/>
            <person name="Salamov A."/>
            <person name="Andreopoulos B."/>
            <person name="Baker S."/>
            <person name="Barry K."/>
            <person name="Bills G."/>
            <person name="Bluhm B."/>
            <person name="Cannon C."/>
            <person name="Castanera R."/>
            <person name="Culley D."/>
            <person name="Daum C."/>
            <person name="Ezra D."/>
            <person name="Gonzalez J."/>
            <person name="Henrissat B."/>
            <person name="Kuo A."/>
            <person name="Liang C."/>
            <person name="Lipzen A."/>
            <person name="Lutzoni F."/>
            <person name="Magnuson J."/>
            <person name="Mondo S."/>
            <person name="Nolan M."/>
            <person name="Ohm R."/>
            <person name="Pangilinan J."/>
            <person name="Park H.-J."/>
            <person name="Ramirez L."/>
            <person name="Alfaro M."/>
            <person name="Sun H."/>
            <person name="Tritt A."/>
            <person name="Yoshinaga Y."/>
            <person name="Zwiers L.-H."/>
            <person name="Turgeon B."/>
            <person name="Goodwin S."/>
            <person name="Spatafora J."/>
            <person name="Crous P."/>
            <person name="Grigoriev I."/>
        </authorList>
    </citation>
    <scope>NUCLEOTIDE SEQUENCE</scope>
    <source>
        <strain evidence="5">CBS 675.92</strain>
    </source>
</reference>
<dbReference type="GO" id="GO:0006285">
    <property type="term" value="P:base-excision repair, AP site formation"/>
    <property type="evidence" value="ECO:0007669"/>
    <property type="project" value="UniProtKB-ARBA"/>
</dbReference>
<dbReference type="GO" id="GO:0003824">
    <property type="term" value="F:catalytic activity"/>
    <property type="evidence" value="ECO:0007669"/>
    <property type="project" value="InterPro"/>
</dbReference>
<accession>A0A6A5TAH1</accession>
<comment type="subcellular location">
    <subcellularLocation>
        <location evidence="1">Nucleus</location>
    </subcellularLocation>
</comment>
<name>A0A6A5TAH1_9PLEO</name>
<dbReference type="InterPro" id="IPR003265">
    <property type="entry name" value="HhH-GPD_domain"/>
</dbReference>
<evidence type="ECO:0000256" key="2">
    <source>
        <dbReference type="ARBA" id="ARBA00023242"/>
    </source>
</evidence>
<protein>
    <submittedName>
        <fullName evidence="5">DNA glycosylase</fullName>
    </submittedName>
</protein>
<organism evidence="5 6">
    <name type="scientific">Byssothecium circinans</name>
    <dbReference type="NCBI Taxonomy" id="147558"/>
    <lineage>
        <taxon>Eukaryota</taxon>
        <taxon>Fungi</taxon>
        <taxon>Dikarya</taxon>
        <taxon>Ascomycota</taxon>
        <taxon>Pezizomycotina</taxon>
        <taxon>Dothideomycetes</taxon>
        <taxon>Pleosporomycetidae</taxon>
        <taxon>Pleosporales</taxon>
        <taxon>Massarineae</taxon>
        <taxon>Massarinaceae</taxon>
        <taxon>Byssothecium</taxon>
    </lineage>
</organism>
<keyword evidence="6" id="KW-1185">Reference proteome</keyword>
<dbReference type="GO" id="GO:0003677">
    <property type="term" value="F:DNA binding"/>
    <property type="evidence" value="ECO:0007669"/>
    <property type="project" value="InterPro"/>
</dbReference>
<dbReference type="Proteomes" id="UP000800035">
    <property type="component" value="Unassembled WGS sequence"/>
</dbReference>
<evidence type="ECO:0000256" key="1">
    <source>
        <dbReference type="ARBA" id="ARBA00004123"/>
    </source>
</evidence>
<feature type="compositionally biased region" description="Basic residues" evidence="3">
    <location>
        <begin position="144"/>
        <end position="156"/>
    </location>
</feature>
<evidence type="ECO:0000313" key="6">
    <source>
        <dbReference type="Proteomes" id="UP000800035"/>
    </source>
</evidence>
<dbReference type="EMBL" id="ML977039">
    <property type="protein sequence ID" value="KAF1949248.1"/>
    <property type="molecule type" value="Genomic_DNA"/>
</dbReference>
<dbReference type="InterPro" id="IPR045138">
    <property type="entry name" value="MeCP2/MBD4"/>
</dbReference>
<evidence type="ECO:0000259" key="4">
    <source>
        <dbReference type="Pfam" id="PF00730"/>
    </source>
</evidence>
<feature type="region of interest" description="Disordered" evidence="3">
    <location>
        <begin position="72"/>
        <end position="173"/>
    </location>
</feature>
<keyword evidence="2" id="KW-0539">Nucleus</keyword>
<dbReference type="InterPro" id="IPR011257">
    <property type="entry name" value="DNA_glycosylase"/>
</dbReference>
<feature type="domain" description="HhH-GPD" evidence="4">
    <location>
        <begin position="222"/>
        <end position="296"/>
    </location>
</feature>
<gene>
    <name evidence="5" type="ORF">CC80DRAFT_497567</name>
</gene>